<feature type="compositionally biased region" description="Low complexity" evidence="1">
    <location>
        <begin position="120"/>
        <end position="132"/>
    </location>
</feature>
<feature type="region of interest" description="Disordered" evidence="1">
    <location>
        <begin position="434"/>
        <end position="457"/>
    </location>
</feature>
<dbReference type="Proteomes" id="UP001150538">
    <property type="component" value="Unassembled WGS sequence"/>
</dbReference>
<organism evidence="2 3">
    <name type="scientific">Mycoemilia scoparia</name>
    <dbReference type="NCBI Taxonomy" id="417184"/>
    <lineage>
        <taxon>Eukaryota</taxon>
        <taxon>Fungi</taxon>
        <taxon>Fungi incertae sedis</taxon>
        <taxon>Zoopagomycota</taxon>
        <taxon>Kickxellomycotina</taxon>
        <taxon>Kickxellomycetes</taxon>
        <taxon>Kickxellales</taxon>
        <taxon>Kickxellaceae</taxon>
        <taxon>Mycoemilia</taxon>
    </lineage>
</organism>
<reference evidence="2" key="1">
    <citation type="submission" date="2022-07" db="EMBL/GenBank/DDBJ databases">
        <title>Phylogenomic reconstructions and comparative analyses of Kickxellomycotina fungi.</title>
        <authorList>
            <person name="Reynolds N.K."/>
            <person name="Stajich J.E."/>
            <person name="Barry K."/>
            <person name="Grigoriev I.V."/>
            <person name="Crous P."/>
            <person name="Smith M.E."/>
        </authorList>
    </citation>
    <scope>NUCLEOTIDE SEQUENCE</scope>
    <source>
        <strain evidence="2">NBRC 100468</strain>
    </source>
</reference>
<evidence type="ECO:0000313" key="3">
    <source>
        <dbReference type="Proteomes" id="UP001150538"/>
    </source>
</evidence>
<evidence type="ECO:0000313" key="2">
    <source>
        <dbReference type="EMBL" id="KAJ1918028.1"/>
    </source>
</evidence>
<protein>
    <submittedName>
        <fullName evidence="2">Uncharacterized protein</fullName>
    </submittedName>
</protein>
<feature type="region of interest" description="Disordered" evidence="1">
    <location>
        <begin position="354"/>
        <end position="391"/>
    </location>
</feature>
<dbReference type="EMBL" id="JANBPU010000055">
    <property type="protein sequence ID" value="KAJ1918028.1"/>
    <property type="molecule type" value="Genomic_DNA"/>
</dbReference>
<feature type="compositionally biased region" description="Acidic residues" evidence="1">
    <location>
        <begin position="58"/>
        <end position="67"/>
    </location>
</feature>
<feature type="compositionally biased region" description="Basic and acidic residues" evidence="1">
    <location>
        <begin position="635"/>
        <end position="644"/>
    </location>
</feature>
<feature type="compositionally biased region" description="Polar residues" evidence="1">
    <location>
        <begin position="363"/>
        <end position="377"/>
    </location>
</feature>
<gene>
    <name evidence="2" type="ORF">H4219_002856</name>
</gene>
<name>A0A9W8A4F9_9FUNG</name>
<feature type="region of interest" description="Disordered" evidence="1">
    <location>
        <begin position="562"/>
        <end position="592"/>
    </location>
</feature>
<accession>A0A9W8A4F9</accession>
<feature type="compositionally biased region" description="Low complexity" evidence="1">
    <location>
        <begin position="1"/>
        <end position="23"/>
    </location>
</feature>
<feature type="region of interest" description="Disordered" evidence="1">
    <location>
        <begin position="625"/>
        <end position="644"/>
    </location>
</feature>
<keyword evidence="3" id="KW-1185">Reference proteome</keyword>
<feature type="compositionally biased region" description="Basic and acidic residues" evidence="1">
    <location>
        <begin position="101"/>
        <end position="111"/>
    </location>
</feature>
<evidence type="ECO:0000256" key="1">
    <source>
        <dbReference type="SAM" id="MobiDB-lite"/>
    </source>
</evidence>
<feature type="region of interest" description="Disordered" evidence="1">
    <location>
        <begin position="520"/>
        <end position="545"/>
    </location>
</feature>
<dbReference type="AlphaFoldDB" id="A0A9W8A4F9"/>
<feature type="region of interest" description="Disordered" evidence="1">
    <location>
        <begin position="207"/>
        <end position="250"/>
    </location>
</feature>
<feature type="region of interest" description="Disordered" evidence="1">
    <location>
        <begin position="1"/>
        <end position="132"/>
    </location>
</feature>
<sequence>MFSTSTSDKNNDNNSSSSSNNNKAPPTPSGGMGMASSKSPRIKLHKTWKPLTSNGFIDSDDDDEDSDYGASDSPHSSISDIEEEIQKEGNDKNSNNSNRNDGGRLSKEANKNKRLGGANAPSSRSHSRSASYSSARTLPNAFTNALAGFGGVFSLSMSSNKDGKNEKKSQNVFKSGFSTQTSKKNAAPNHWLTNPAGNQYDHQCNGDMQRTKRPREGGDHVVQSPSIFHEGASSKRGVNDQGDGGSCRAAGASSLSDINVTDAATDHHSRQDIQAVLLPHCNNCCNSKDDTTSDDGTRDLACCCHTELEAQASHPNSMYGAPKYSLTGMGQQSSFSHSPAGVMDNAYIKLSDPGDTTTTTTTNSNTIKNSVSATNDSIDTEQKDPSLSSRISFPKNSKLYLPSNSPYASFSSLFYSATASTICTSSPPIASSCITSHDAHSSSSPPPPTTTTSSSSAAMPLASYNQHPSNLYNLDYYHLYQQQQLQCGRNGSSYNVFPIIQTPKSGQSWYLPRSGTIIHQQPPQSASALYRKQQSNNRGNRPINEVQQQWVYNLYQRYYPTSPSSSVSSTGSSDSSKTRSSTSTSTPDSTLDLLEEKGVNSSHLNKTGGGAYIAAAVSATTTGFSDHDDDDDATITDHDASSTDHDLDYIDSYFSSNSVSPVHQATKAF</sequence>
<proteinExistence type="predicted"/>
<comment type="caution">
    <text evidence="2">The sequence shown here is derived from an EMBL/GenBank/DDBJ whole genome shotgun (WGS) entry which is preliminary data.</text>
</comment>